<proteinExistence type="predicted"/>
<keyword evidence="2" id="KW-1185">Reference proteome</keyword>
<dbReference type="EMBL" id="JBJQND010000018">
    <property type="protein sequence ID" value="KAL3836652.1"/>
    <property type="molecule type" value="Genomic_DNA"/>
</dbReference>
<dbReference type="AlphaFoldDB" id="A0ABD3TIP0"/>
<evidence type="ECO:0000313" key="1">
    <source>
        <dbReference type="EMBL" id="KAL3836652.1"/>
    </source>
</evidence>
<accession>A0ABD3TIP0</accession>
<comment type="caution">
    <text evidence="1">The sequence shown here is derived from an EMBL/GenBank/DDBJ whole genome shotgun (WGS) entry which is preliminary data.</text>
</comment>
<protein>
    <submittedName>
        <fullName evidence="1">Uncharacterized protein</fullName>
    </submittedName>
</protein>
<name>A0ABD3TIP0_SINWO</name>
<sequence>MLPVLLPLVVEGLIDVELLVDEDVLSLEEMVLSVVPVNCFVEKGVLVSYLDVNTVELLVELVGVVVLKNDIVVGAKNDEIKLVSNYRICQLVF</sequence>
<gene>
    <name evidence="1" type="ORF">ACJMK2_022074</name>
</gene>
<evidence type="ECO:0000313" key="2">
    <source>
        <dbReference type="Proteomes" id="UP001634394"/>
    </source>
</evidence>
<dbReference type="Proteomes" id="UP001634394">
    <property type="component" value="Unassembled WGS sequence"/>
</dbReference>
<feature type="non-terminal residue" evidence="1">
    <location>
        <position position="93"/>
    </location>
</feature>
<organism evidence="1 2">
    <name type="scientific">Sinanodonta woodiana</name>
    <name type="common">Chinese pond mussel</name>
    <name type="synonym">Anodonta woodiana</name>
    <dbReference type="NCBI Taxonomy" id="1069815"/>
    <lineage>
        <taxon>Eukaryota</taxon>
        <taxon>Metazoa</taxon>
        <taxon>Spiralia</taxon>
        <taxon>Lophotrochozoa</taxon>
        <taxon>Mollusca</taxon>
        <taxon>Bivalvia</taxon>
        <taxon>Autobranchia</taxon>
        <taxon>Heteroconchia</taxon>
        <taxon>Palaeoheterodonta</taxon>
        <taxon>Unionida</taxon>
        <taxon>Unionoidea</taxon>
        <taxon>Unionidae</taxon>
        <taxon>Unioninae</taxon>
        <taxon>Sinanodonta</taxon>
    </lineage>
</organism>
<reference evidence="1 2" key="1">
    <citation type="submission" date="2024-11" db="EMBL/GenBank/DDBJ databases">
        <title>Chromosome-level genome assembly of the freshwater bivalve Anodonta woodiana.</title>
        <authorList>
            <person name="Chen X."/>
        </authorList>
    </citation>
    <scope>NUCLEOTIDE SEQUENCE [LARGE SCALE GENOMIC DNA]</scope>
    <source>
        <strain evidence="1">MN2024</strain>
        <tissue evidence="1">Gills</tissue>
    </source>
</reference>